<dbReference type="Gene3D" id="3.90.870.10">
    <property type="entry name" value="DHBP synthase"/>
    <property type="match status" value="1"/>
</dbReference>
<reference evidence="13 14" key="1">
    <citation type="submission" date="2024-06" db="EMBL/GenBank/DDBJ databases">
        <title>Genomic Encyclopedia of Type Strains, Phase IV (KMG-IV): sequencing the most valuable type-strain genomes for metagenomic binning, comparative biology and taxonomic classification.</title>
        <authorList>
            <person name="Goeker M."/>
        </authorList>
    </citation>
    <scope>NUCLEOTIDE SEQUENCE [LARGE SCALE GENOMIC DNA]</scope>
    <source>
        <strain evidence="13 14">DSM 29388</strain>
    </source>
</reference>
<proteinExistence type="inferred from homology"/>
<keyword evidence="9" id="KW-0067">ATP-binding</keyword>
<feature type="domain" description="YrdC-like" evidence="12">
    <location>
        <begin position="1"/>
        <end position="177"/>
    </location>
</feature>
<evidence type="ECO:0000256" key="11">
    <source>
        <dbReference type="ARBA" id="ARBA00048366"/>
    </source>
</evidence>
<dbReference type="PANTHER" id="PTHR17490">
    <property type="entry name" value="SUA5"/>
    <property type="match status" value="1"/>
</dbReference>
<evidence type="ECO:0000256" key="5">
    <source>
        <dbReference type="ARBA" id="ARBA00022679"/>
    </source>
</evidence>
<dbReference type="GO" id="GO:0061710">
    <property type="term" value="F:L-threonylcarbamoyladenylate synthase"/>
    <property type="evidence" value="ECO:0007669"/>
    <property type="project" value="UniProtKB-EC"/>
</dbReference>
<keyword evidence="14" id="KW-1185">Reference proteome</keyword>
<evidence type="ECO:0000256" key="4">
    <source>
        <dbReference type="ARBA" id="ARBA00022490"/>
    </source>
</evidence>
<sequence>MEEIANKIFLYPTDTTFGIGCSANDVESIRRIFDLKKRAESKSLIILVDTPARLQSIVDVPELAWDIMDLSEKPVTIVYDDPKNLPQELIAEDGTIAIRLTDDLGCKKIIGKLKAPIVSTSANISGEPTPSSFEEISEEIINGVDYIFPETKTFHPKFSGSSVIKLSKDGVVKVLRE</sequence>
<evidence type="ECO:0000313" key="14">
    <source>
        <dbReference type="Proteomes" id="UP001549146"/>
    </source>
</evidence>
<dbReference type="InterPro" id="IPR006070">
    <property type="entry name" value="Sua5-like_dom"/>
</dbReference>
<dbReference type="SUPFAM" id="SSF55821">
    <property type="entry name" value="YrdC/RibB"/>
    <property type="match status" value="1"/>
</dbReference>
<gene>
    <name evidence="13" type="ORF">ABID46_001473</name>
</gene>
<dbReference type="InterPro" id="IPR017945">
    <property type="entry name" value="DHBP_synth_RibB-like_a/b_dom"/>
</dbReference>
<evidence type="ECO:0000256" key="6">
    <source>
        <dbReference type="ARBA" id="ARBA00022694"/>
    </source>
</evidence>
<evidence type="ECO:0000256" key="8">
    <source>
        <dbReference type="ARBA" id="ARBA00022741"/>
    </source>
</evidence>
<comment type="caution">
    <text evidence="13">The sequence shown here is derived from an EMBL/GenBank/DDBJ whole genome shotgun (WGS) entry which is preliminary data.</text>
</comment>
<keyword evidence="6" id="KW-0819">tRNA processing</keyword>
<comment type="subcellular location">
    <subcellularLocation>
        <location evidence="1">Cytoplasm</location>
    </subcellularLocation>
</comment>
<organism evidence="13 14">
    <name type="scientific">Moheibacter stercoris</name>
    <dbReference type="NCBI Taxonomy" id="1628251"/>
    <lineage>
        <taxon>Bacteria</taxon>
        <taxon>Pseudomonadati</taxon>
        <taxon>Bacteroidota</taxon>
        <taxon>Flavobacteriia</taxon>
        <taxon>Flavobacteriales</taxon>
        <taxon>Weeksellaceae</taxon>
        <taxon>Moheibacter</taxon>
    </lineage>
</organism>
<dbReference type="EMBL" id="JBEPMO010000007">
    <property type="protein sequence ID" value="MET3731891.1"/>
    <property type="molecule type" value="Genomic_DNA"/>
</dbReference>
<evidence type="ECO:0000256" key="1">
    <source>
        <dbReference type="ARBA" id="ARBA00004496"/>
    </source>
</evidence>
<accession>A0ABV2LTJ7</accession>
<protein>
    <recommendedName>
        <fullName evidence="10">L-threonylcarbamoyladenylate synthase</fullName>
        <ecNumber evidence="3">2.7.7.87</ecNumber>
    </recommendedName>
    <alternativeName>
        <fullName evidence="10">L-threonylcarbamoyladenylate synthase</fullName>
    </alternativeName>
</protein>
<evidence type="ECO:0000256" key="10">
    <source>
        <dbReference type="ARBA" id="ARBA00029774"/>
    </source>
</evidence>
<dbReference type="PROSITE" id="PS51163">
    <property type="entry name" value="YRDC"/>
    <property type="match status" value="1"/>
</dbReference>
<dbReference type="PANTHER" id="PTHR17490:SF16">
    <property type="entry name" value="THREONYLCARBAMOYL-AMP SYNTHASE"/>
    <property type="match status" value="1"/>
</dbReference>
<dbReference type="EC" id="2.7.7.87" evidence="3"/>
<comment type="catalytic activity">
    <reaction evidence="11">
        <text>L-threonine + hydrogencarbonate + ATP = L-threonylcarbamoyladenylate + diphosphate + H2O</text>
        <dbReference type="Rhea" id="RHEA:36407"/>
        <dbReference type="ChEBI" id="CHEBI:15377"/>
        <dbReference type="ChEBI" id="CHEBI:17544"/>
        <dbReference type="ChEBI" id="CHEBI:30616"/>
        <dbReference type="ChEBI" id="CHEBI:33019"/>
        <dbReference type="ChEBI" id="CHEBI:57926"/>
        <dbReference type="ChEBI" id="CHEBI:73682"/>
        <dbReference type="EC" id="2.7.7.87"/>
    </reaction>
</comment>
<dbReference type="RefSeq" id="WP_354508583.1">
    <property type="nucleotide sequence ID" value="NZ_JBEPMO010000007.1"/>
</dbReference>
<name>A0ABV2LTJ7_9FLAO</name>
<keyword evidence="7 13" id="KW-0548">Nucleotidyltransferase</keyword>
<dbReference type="Proteomes" id="UP001549146">
    <property type="component" value="Unassembled WGS sequence"/>
</dbReference>
<keyword evidence="4" id="KW-0963">Cytoplasm</keyword>
<dbReference type="InterPro" id="IPR050156">
    <property type="entry name" value="TC-AMP_synthase_SUA5"/>
</dbReference>
<evidence type="ECO:0000256" key="2">
    <source>
        <dbReference type="ARBA" id="ARBA00007663"/>
    </source>
</evidence>
<evidence type="ECO:0000256" key="9">
    <source>
        <dbReference type="ARBA" id="ARBA00022840"/>
    </source>
</evidence>
<keyword evidence="5 13" id="KW-0808">Transferase</keyword>
<evidence type="ECO:0000256" key="7">
    <source>
        <dbReference type="ARBA" id="ARBA00022695"/>
    </source>
</evidence>
<evidence type="ECO:0000256" key="3">
    <source>
        <dbReference type="ARBA" id="ARBA00012584"/>
    </source>
</evidence>
<dbReference type="Pfam" id="PF01300">
    <property type="entry name" value="Sua5_yciO_yrdC"/>
    <property type="match status" value="1"/>
</dbReference>
<keyword evidence="8" id="KW-0547">Nucleotide-binding</keyword>
<comment type="similarity">
    <text evidence="2">Belongs to the SUA5 family.</text>
</comment>
<evidence type="ECO:0000313" key="13">
    <source>
        <dbReference type="EMBL" id="MET3731891.1"/>
    </source>
</evidence>
<evidence type="ECO:0000259" key="12">
    <source>
        <dbReference type="PROSITE" id="PS51163"/>
    </source>
</evidence>